<gene>
    <name evidence="8" type="ORF">SE17_40440</name>
</gene>
<dbReference type="Proteomes" id="UP000050509">
    <property type="component" value="Unassembled WGS sequence"/>
</dbReference>
<evidence type="ECO:0000256" key="6">
    <source>
        <dbReference type="SAM" id="Phobius"/>
    </source>
</evidence>
<accession>A0A0N8PQT2</accession>
<evidence type="ECO:0000256" key="5">
    <source>
        <dbReference type="ARBA" id="ARBA00023136"/>
    </source>
</evidence>
<evidence type="ECO:0000256" key="4">
    <source>
        <dbReference type="ARBA" id="ARBA00022989"/>
    </source>
</evidence>
<keyword evidence="4 6" id="KW-1133">Transmembrane helix</keyword>
<feature type="non-terminal residue" evidence="8">
    <location>
        <position position="1"/>
    </location>
</feature>
<dbReference type="GO" id="GO:0005886">
    <property type="term" value="C:plasma membrane"/>
    <property type="evidence" value="ECO:0007669"/>
    <property type="project" value="UniProtKB-SubCell"/>
</dbReference>
<comment type="caution">
    <text evidence="8">The sequence shown here is derived from an EMBL/GenBank/DDBJ whole genome shotgun (WGS) entry which is preliminary data.</text>
</comment>
<sequence>AFQAARPDLARVYWLDAAGIMRVSVPANVRTLDTNFSQRRLFQHASGAADWIIEAGIVDLSTYHAVAAIARPVRADGVLRGVLGTNLLLDDFSAALKAIVDEQANQGKPLLISLVDAQGVLVASPDQERLLQPMLDELPGAADALAGRIAAQMAPGPRGQEWLFSAVPVPSSGWAVVVQRPAADVLATVTTFNSYLLLAAVLFAASALLFWADLMRLVIRPLQHLAADYRALPPAADVPAGRAARLA</sequence>
<feature type="transmembrane region" description="Helical" evidence="6">
    <location>
        <begin position="195"/>
        <end position="214"/>
    </location>
</feature>
<evidence type="ECO:0000256" key="2">
    <source>
        <dbReference type="ARBA" id="ARBA00022475"/>
    </source>
</evidence>
<feature type="non-terminal residue" evidence="8">
    <location>
        <position position="247"/>
    </location>
</feature>
<evidence type="ECO:0000313" key="8">
    <source>
        <dbReference type="EMBL" id="KPV47997.1"/>
    </source>
</evidence>
<evidence type="ECO:0000259" key="7">
    <source>
        <dbReference type="Pfam" id="PF02743"/>
    </source>
</evidence>
<dbReference type="AlphaFoldDB" id="A0A0N8PQT2"/>
<dbReference type="InterPro" id="IPR033479">
    <property type="entry name" value="dCache_1"/>
</dbReference>
<keyword evidence="3 6" id="KW-0812">Transmembrane</keyword>
<evidence type="ECO:0000313" key="9">
    <source>
        <dbReference type="Proteomes" id="UP000050509"/>
    </source>
</evidence>
<proteinExistence type="predicted"/>
<comment type="subcellular location">
    <subcellularLocation>
        <location evidence="1">Cell membrane</location>
        <topology evidence="1">Multi-pass membrane protein</topology>
    </subcellularLocation>
</comment>
<keyword evidence="5 6" id="KW-0472">Membrane</keyword>
<evidence type="ECO:0000256" key="3">
    <source>
        <dbReference type="ARBA" id="ARBA00022692"/>
    </source>
</evidence>
<dbReference type="Pfam" id="PF02743">
    <property type="entry name" value="dCache_1"/>
    <property type="match status" value="1"/>
</dbReference>
<organism evidence="8 9">
    <name type="scientific">Kouleothrix aurantiaca</name>
    <dbReference type="NCBI Taxonomy" id="186479"/>
    <lineage>
        <taxon>Bacteria</taxon>
        <taxon>Bacillati</taxon>
        <taxon>Chloroflexota</taxon>
        <taxon>Chloroflexia</taxon>
        <taxon>Chloroflexales</taxon>
        <taxon>Roseiflexineae</taxon>
        <taxon>Roseiflexaceae</taxon>
        <taxon>Kouleothrix</taxon>
    </lineage>
</organism>
<evidence type="ECO:0000256" key="1">
    <source>
        <dbReference type="ARBA" id="ARBA00004651"/>
    </source>
</evidence>
<name>A0A0N8PQT2_9CHLR</name>
<dbReference type="CDD" id="cd18774">
    <property type="entry name" value="PDC2_HK_sensor"/>
    <property type="match status" value="1"/>
</dbReference>
<dbReference type="Gene3D" id="3.30.450.20">
    <property type="entry name" value="PAS domain"/>
    <property type="match status" value="2"/>
</dbReference>
<feature type="domain" description="Cache" evidence="7">
    <location>
        <begin position="6"/>
        <end position="178"/>
    </location>
</feature>
<keyword evidence="2" id="KW-1003">Cell membrane</keyword>
<reference evidence="8 9" key="1">
    <citation type="submission" date="2015-09" db="EMBL/GenBank/DDBJ databases">
        <title>Draft genome sequence of Kouleothrix aurantiaca JCM 19913.</title>
        <authorList>
            <person name="Hemp J."/>
        </authorList>
    </citation>
    <scope>NUCLEOTIDE SEQUENCE [LARGE SCALE GENOMIC DNA]</scope>
    <source>
        <strain evidence="8 9">COM-B</strain>
    </source>
</reference>
<protein>
    <recommendedName>
        <fullName evidence="7">Cache domain-containing protein</fullName>
    </recommendedName>
</protein>
<dbReference type="EMBL" id="LJCR01003039">
    <property type="protein sequence ID" value="KPV47997.1"/>
    <property type="molecule type" value="Genomic_DNA"/>
</dbReference>
<keyword evidence="9" id="KW-1185">Reference proteome</keyword>